<dbReference type="Pfam" id="PF00096">
    <property type="entry name" value="zf-C2H2"/>
    <property type="match status" value="1"/>
</dbReference>
<evidence type="ECO:0000313" key="6">
    <source>
        <dbReference type="EMBL" id="KCZ81027.1"/>
    </source>
</evidence>
<dbReference type="InterPro" id="IPR036236">
    <property type="entry name" value="Znf_C2H2_sf"/>
</dbReference>
<dbReference type="GO" id="GO:0008270">
    <property type="term" value="F:zinc ion binding"/>
    <property type="evidence" value="ECO:0007669"/>
    <property type="project" value="UniProtKB-KW"/>
</dbReference>
<dbReference type="SMART" id="SM00355">
    <property type="entry name" value="ZnF_C2H2"/>
    <property type="match status" value="1"/>
</dbReference>
<evidence type="ECO:0000256" key="1">
    <source>
        <dbReference type="ARBA" id="ARBA00022723"/>
    </source>
</evidence>
<dbReference type="PROSITE" id="PS50157">
    <property type="entry name" value="ZINC_FINGER_C2H2_2"/>
    <property type="match status" value="1"/>
</dbReference>
<sequence>MQQKATLTEEIHEEGLENTIIKEEAKPKKRVYSETSVALKSQTEACKPFKKFKTRKFTYELLEYETFGSRPIKLYTWVSNTQPNKFVKDKPKNKDTHRCEVCNKVFTEKRNLQRHLNIHAKKETV</sequence>
<dbReference type="FunFam" id="3.30.160.60:FF:000065">
    <property type="entry name" value="B-cell CLL/lymphoma 6, member B"/>
    <property type="match status" value="1"/>
</dbReference>
<dbReference type="EMBL" id="KK365153">
    <property type="protein sequence ID" value="KCZ81027.1"/>
    <property type="molecule type" value="Genomic_DNA"/>
</dbReference>
<dbReference type="HOGENOM" id="CLU_1992071_0_0_1"/>
<keyword evidence="3" id="KW-0862">Zinc</keyword>
<dbReference type="InterPro" id="IPR013087">
    <property type="entry name" value="Znf_C2H2_type"/>
</dbReference>
<evidence type="ECO:0000259" key="5">
    <source>
        <dbReference type="PROSITE" id="PS50157"/>
    </source>
</evidence>
<name>A0A059F1Q4_9MICR</name>
<reference evidence="6 7" key="2">
    <citation type="submission" date="2014-03" db="EMBL/GenBank/DDBJ databases">
        <title>The Genome Sequence of Anncaliia algerae insect isolate PRA339.</title>
        <authorList>
            <consortium name="The Broad Institute Genome Sequencing Platform"/>
            <consortium name="The Broad Institute Genome Sequencing Center for Infectious Disease"/>
            <person name="Cuomo C."/>
            <person name="Becnel J."/>
            <person name="Sanscrainte N."/>
            <person name="Walker B."/>
            <person name="Young S.K."/>
            <person name="Zeng Q."/>
            <person name="Gargeya S."/>
            <person name="Fitzgerald M."/>
            <person name="Haas B."/>
            <person name="Abouelleil A."/>
            <person name="Alvarado L."/>
            <person name="Arachchi H.M."/>
            <person name="Berlin A.M."/>
            <person name="Chapman S.B."/>
            <person name="Dewar J."/>
            <person name="Goldberg J."/>
            <person name="Griggs A."/>
            <person name="Gujja S."/>
            <person name="Hansen M."/>
            <person name="Howarth C."/>
            <person name="Imamovic A."/>
            <person name="Larimer J."/>
            <person name="McCowan C."/>
            <person name="Murphy C."/>
            <person name="Neiman D."/>
            <person name="Pearson M."/>
            <person name="Priest M."/>
            <person name="Roberts A."/>
            <person name="Saif S."/>
            <person name="Shea T."/>
            <person name="Sisk P."/>
            <person name="Sykes S."/>
            <person name="Wortman J."/>
            <person name="Nusbaum C."/>
            <person name="Birren B."/>
        </authorList>
    </citation>
    <scope>NUCLEOTIDE SEQUENCE [LARGE SCALE GENOMIC DNA]</scope>
    <source>
        <strain evidence="6 7">PRA339</strain>
    </source>
</reference>
<reference evidence="7" key="1">
    <citation type="submission" date="2013-02" db="EMBL/GenBank/DDBJ databases">
        <authorList>
            <consortium name="The Broad Institute Genome Sequencing Platform"/>
            <person name="Cuomo C."/>
            <person name="Becnel J."/>
            <person name="Sanscrainte N."/>
            <person name="Walker B."/>
            <person name="Young S.K."/>
            <person name="Zeng Q."/>
            <person name="Gargeya S."/>
            <person name="Fitzgerald M."/>
            <person name="Haas B."/>
            <person name="Abouelleil A."/>
            <person name="Alvarado L."/>
            <person name="Arachchi H.M."/>
            <person name="Berlin A.M."/>
            <person name="Chapman S.B."/>
            <person name="Dewar J."/>
            <person name="Goldberg J."/>
            <person name="Griggs A."/>
            <person name="Gujja S."/>
            <person name="Hansen M."/>
            <person name="Howarth C."/>
            <person name="Imamovic A."/>
            <person name="Larimer J."/>
            <person name="McCowan C."/>
            <person name="Murphy C."/>
            <person name="Neiman D."/>
            <person name="Pearson M."/>
            <person name="Priest M."/>
            <person name="Roberts A."/>
            <person name="Saif S."/>
            <person name="Shea T."/>
            <person name="Sisk P."/>
            <person name="Sykes S."/>
            <person name="Wortman J."/>
            <person name="Nusbaum C."/>
            <person name="Birren B."/>
        </authorList>
    </citation>
    <scope>NUCLEOTIDE SEQUENCE [LARGE SCALE GENOMIC DNA]</scope>
    <source>
        <strain evidence="7">PRA339</strain>
    </source>
</reference>
<gene>
    <name evidence="6" type="ORF">H312_01574</name>
</gene>
<keyword evidence="1" id="KW-0479">Metal-binding</keyword>
<evidence type="ECO:0000256" key="2">
    <source>
        <dbReference type="ARBA" id="ARBA00022771"/>
    </source>
</evidence>
<keyword evidence="2 4" id="KW-0863">Zinc-finger</keyword>
<dbReference type="Gene3D" id="3.30.160.60">
    <property type="entry name" value="Classic Zinc Finger"/>
    <property type="match status" value="1"/>
</dbReference>
<accession>A0A059F1Q4</accession>
<evidence type="ECO:0000256" key="4">
    <source>
        <dbReference type="PROSITE-ProRule" id="PRU00042"/>
    </source>
</evidence>
<dbReference type="AlphaFoldDB" id="A0A059F1Q4"/>
<dbReference type="SUPFAM" id="SSF57667">
    <property type="entry name" value="beta-beta-alpha zinc fingers"/>
    <property type="match status" value="1"/>
</dbReference>
<organism evidence="6 7">
    <name type="scientific">Anncaliia algerae PRA339</name>
    <dbReference type="NCBI Taxonomy" id="1288291"/>
    <lineage>
        <taxon>Eukaryota</taxon>
        <taxon>Fungi</taxon>
        <taxon>Fungi incertae sedis</taxon>
        <taxon>Microsporidia</taxon>
        <taxon>Tubulinosematoidea</taxon>
        <taxon>Tubulinosematidae</taxon>
        <taxon>Anncaliia</taxon>
    </lineage>
</organism>
<dbReference type="OrthoDB" id="6077919at2759"/>
<protein>
    <recommendedName>
        <fullName evidence="5">C2H2-type domain-containing protein</fullName>
    </recommendedName>
</protein>
<dbReference type="PROSITE" id="PS00028">
    <property type="entry name" value="ZINC_FINGER_C2H2_1"/>
    <property type="match status" value="1"/>
</dbReference>
<evidence type="ECO:0000313" key="7">
    <source>
        <dbReference type="Proteomes" id="UP000030655"/>
    </source>
</evidence>
<keyword evidence="7" id="KW-1185">Reference proteome</keyword>
<feature type="domain" description="C2H2-type" evidence="5">
    <location>
        <begin position="97"/>
        <end position="124"/>
    </location>
</feature>
<proteinExistence type="predicted"/>
<evidence type="ECO:0000256" key="3">
    <source>
        <dbReference type="ARBA" id="ARBA00022833"/>
    </source>
</evidence>
<dbReference type="Proteomes" id="UP000030655">
    <property type="component" value="Unassembled WGS sequence"/>
</dbReference>
<dbReference type="VEuPathDB" id="MicrosporidiaDB:H312_01574"/>